<dbReference type="EMBL" id="SNRW01034488">
    <property type="protein sequence ID" value="KAA6355527.1"/>
    <property type="molecule type" value="Genomic_DNA"/>
</dbReference>
<feature type="non-terminal residue" evidence="1">
    <location>
        <position position="1"/>
    </location>
</feature>
<gene>
    <name evidence="1" type="ORF">EZS28_048946</name>
</gene>
<evidence type="ECO:0000313" key="2">
    <source>
        <dbReference type="Proteomes" id="UP000324800"/>
    </source>
</evidence>
<name>A0A5J4TBA7_9EUKA</name>
<accession>A0A5J4TBA7</accession>
<evidence type="ECO:0000313" key="1">
    <source>
        <dbReference type="EMBL" id="KAA6355527.1"/>
    </source>
</evidence>
<feature type="non-terminal residue" evidence="1">
    <location>
        <position position="123"/>
    </location>
</feature>
<reference evidence="1 2" key="1">
    <citation type="submission" date="2019-03" db="EMBL/GenBank/DDBJ databases">
        <title>Single cell metagenomics reveals metabolic interactions within the superorganism composed of flagellate Streblomastix strix and complex community of Bacteroidetes bacteria on its surface.</title>
        <authorList>
            <person name="Treitli S.C."/>
            <person name="Kolisko M."/>
            <person name="Husnik F."/>
            <person name="Keeling P."/>
            <person name="Hampl V."/>
        </authorList>
    </citation>
    <scope>NUCLEOTIDE SEQUENCE [LARGE SCALE GENOMIC DNA]</scope>
    <source>
        <strain evidence="1">ST1C</strain>
    </source>
</reference>
<comment type="caution">
    <text evidence="1">The sequence shown here is derived from an EMBL/GenBank/DDBJ whole genome shotgun (WGS) entry which is preliminary data.</text>
</comment>
<protein>
    <submittedName>
        <fullName evidence="1">Uncharacterized protein</fullName>
    </submittedName>
</protein>
<organism evidence="1 2">
    <name type="scientific">Streblomastix strix</name>
    <dbReference type="NCBI Taxonomy" id="222440"/>
    <lineage>
        <taxon>Eukaryota</taxon>
        <taxon>Metamonada</taxon>
        <taxon>Preaxostyla</taxon>
        <taxon>Oxymonadida</taxon>
        <taxon>Streblomastigidae</taxon>
        <taxon>Streblomastix</taxon>
    </lineage>
</organism>
<dbReference type="AlphaFoldDB" id="A0A5J4TBA7"/>
<proteinExistence type="predicted"/>
<sequence length="123" mass="13425">TLLLKVNVFPSALIHNPLELSTAQDDTAIAKPQGLFMELLGGVNIDHYPTIAPVLDVLLHLNQMVALPVSRSDLDILKPSSQLVAVGLIYILPAVTPANDIGEPAFKTQFQLIQIQEIMNLNY</sequence>
<dbReference type="Proteomes" id="UP000324800">
    <property type="component" value="Unassembled WGS sequence"/>
</dbReference>